<dbReference type="CDD" id="cd06578">
    <property type="entry name" value="HemD"/>
    <property type="match status" value="1"/>
</dbReference>
<feature type="domain" description="Tetrapyrrole biosynthesis uroporphyrinogen III synthase" evidence="1">
    <location>
        <begin position="15"/>
        <end position="230"/>
    </location>
</feature>
<sequence>MDVLVLRPERAAIRTAEALDRLGLRAVLAPVLSIEAMDSPIPEGPFDAVLATSANGLRKLKNRPEIADLVEVPLIAVGDRTAAAGREAGFAVVHVADGDGRALVAEVVARFSKPARFLHAAGADRAFDVAGALGTHGHRVDVVELYRAVAATRLPEPAVETLRSGRPAAVLHHSRRIAETFIALTGAIGLGEAARALPHAALALRVAEPLMAAGCPSVAVADRPDEPALLAALDRLIGGASPSGAERSK</sequence>
<evidence type="ECO:0000313" key="3">
    <source>
        <dbReference type="Proteomes" id="UP001143309"/>
    </source>
</evidence>
<dbReference type="InterPro" id="IPR003754">
    <property type="entry name" value="4pyrrol_synth_uPrphyn_synth"/>
</dbReference>
<evidence type="ECO:0000259" key="1">
    <source>
        <dbReference type="Pfam" id="PF02602"/>
    </source>
</evidence>
<dbReference type="GO" id="GO:0033014">
    <property type="term" value="P:tetrapyrrole biosynthetic process"/>
    <property type="evidence" value="ECO:0007669"/>
    <property type="project" value="InterPro"/>
</dbReference>
<organism evidence="2 3">
    <name type="scientific">Methylopila turkensis</name>
    <dbReference type="NCBI Taxonomy" id="1437816"/>
    <lineage>
        <taxon>Bacteria</taxon>
        <taxon>Pseudomonadati</taxon>
        <taxon>Pseudomonadota</taxon>
        <taxon>Alphaproteobacteria</taxon>
        <taxon>Hyphomicrobiales</taxon>
        <taxon>Methylopilaceae</taxon>
        <taxon>Methylopila</taxon>
    </lineage>
</organism>
<proteinExistence type="predicted"/>
<reference evidence="2" key="2">
    <citation type="submission" date="2023-01" db="EMBL/GenBank/DDBJ databases">
        <authorList>
            <person name="Sun Q."/>
            <person name="Evtushenko L."/>
        </authorList>
    </citation>
    <scope>NUCLEOTIDE SEQUENCE</scope>
    <source>
        <strain evidence="2">VKM B-2748</strain>
    </source>
</reference>
<accession>A0A9W6N6D3</accession>
<reference evidence="2" key="1">
    <citation type="journal article" date="2014" name="Int. J. Syst. Evol. Microbiol.">
        <title>Complete genome sequence of Corynebacterium casei LMG S-19264T (=DSM 44701T), isolated from a smear-ripened cheese.</title>
        <authorList>
            <consortium name="US DOE Joint Genome Institute (JGI-PGF)"/>
            <person name="Walter F."/>
            <person name="Albersmeier A."/>
            <person name="Kalinowski J."/>
            <person name="Ruckert C."/>
        </authorList>
    </citation>
    <scope>NUCLEOTIDE SEQUENCE</scope>
    <source>
        <strain evidence="2">VKM B-2748</strain>
    </source>
</reference>
<evidence type="ECO:0000313" key="2">
    <source>
        <dbReference type="EMBL" id="GLK79333.1"/>
    </source>
</evidence>
<dbReference type="Pfam" id="PF02602">
    <property type="entry name" value="HEM4"/>
    <property type="match status" value="1"/>
</dbReference>
<dbReference type="EMBL" id="BSFL01000001">
    <property type="protein sequence ID" value="GLK79333.1"/>
    <property type="molecule type" value="Genomic_DNA"/>
</dbReference>
<dbReference type="RefSeq" id="WP_271199795.1">
    <property type="nucleotide sequence ID" value="NZ_BSFL01000001.1"/>
</dbReference>
<dbReference type="InterPro" id="IPR036108">
    <property type="entry name" value="4pyrrol_syn_uPrphyn_synt_sf"/>
</dbReference>
<keyword evidence="3" id="KW-1185">Reference proteome</keyword>
<comment type="caution">
    <text evidence="2">The sequence shown here is derived from an EMBL/GenBank/DDBJ whole genome shotgun (WGS) entry which is preliminary data.</text>
</comment>
<name>A0A9W6N6D3_9HYPH</name>
<dbReference type="SUPFAM" id="SSF69618">
    <property type="entry name" value="HemD-like"/>
    <property type="match status" value="1"/>
</dbReference>
<dbReference type="GO" id="GO:0004852">
    <property type="term" value="F:uroporphyrinogen-III synthase activity"/>
    <property type="evidence" value="ECO:0007669"/>
    <property type="project" value="InterPro"/>
</dbReference>
<protein>
    <recommendedName>
        <fullName evidence="1">Tetrapyrrole biosynthesis uroporphyrinogen III synthase domain-containing protein</fullName>
    </recommendedName>
</protein>
<dbReference type="AlphaFoldDB" id="A0A9W6N6D3"/>
<dbReference type="Proteomes" id="UP001143309">
    <property type="component" value="Unassembled WGS sequence"/>
</dbReference>
<dbReference type="Gene3D" id="3.40.50.10090">
    <property type="match status" value="2"/>
</dbReference>
<gene>
    <name evidence="2" type="ORF">GCM10008174_10740</name>
</gene>